<dbReference type="Pfam" id="PF22116">
    <property type="entry name" value="DUF6944"/>
    <property type="match status" value="1"/>
</dbReference>
<evidence type="ECO:0000313" key="2">
    <source>
        <dbReference type="Proteomes" id="UP000076510"/>
    </source>
</evidence>
<dbReference type="RefSeq" id="WP_048006808.1">
    <property type="nucleotide sequence ID" value="NZ_CP047095.1"/>
</dbReference>
<sequence>MNHYENILTGAWIQVAGTVIAAVGETAILKGEQRGFRLVSIGNGFEAAGNGIQGAASLRVFDGTEGERLRIAGDWIQGGGNAANVVAAELQLAGEEEEGLILDVKGDVIQAVGAGLEAYGATLLEGPYIDLLVSGNTIQALGCIIEGIGEVLIIKGDEETGLPVTTFGSYAQVAGAVMAAVALTKRYEEEGLLVEKKRTYPFNQGDGTIWENMRNATIGRTYGGRMEAGGCLKKTVSTR</sequence>
<dbReference type="EMBL" id="LQQY01000043">
    <property type="protein sequence ID" value="KZE44409.1"/>
    <property type="molecule type" value="Genomic_DNA"/>
</dbReference>
<protein>
    <submittedName>
        <fullName evidence="1">Uncharacterized protein</fullName>
    </submittedName>
</protein>
<accession>A0A0J5TG85</accession>
<dbReference type="AlphaFoldDB" id="A0A0J5TG85"/>
<evidence type="ECO:0000313" key="1">
    <source>
        <dbReference type="EMBL" id="KZE44409.1"/>
    </source>
</evidence>
<dbReference type="OrthoDB" id="2869857at2"/>
<proteinExistence type="predicted"/>
<gene>
    <name evidence="1" type="ORF">AV649_07205</name>
</gene>
<organism evidence="1 2">
    <name type="scientific">Rossellomorea marisflavi</name>
    <dbReference type="NCBI Taxonomy" id="189381"/>
    <lineage>
        <taxon>Bacteria</taxon>
        <taxon>Bacillati</taxon>
        <taxon>Bacillota</taxon>
        <taxon>Bacilli</taxon>
        <taxon>Bacillales</taxon>
        <taxon>Bacillaceae</taxon>
        <taxon>Rossellomorea</taxon>
    </lineage>
</organism>
<dbReference type="InterPro" id="IPR054224">
    <property type="entry name" value="DUF6944"/>
</dbReference>
<dbReference type="PATRIC" id="fig|189381.10.peg.1558"/>
<reference evidence="2" key="1">
    <citation type="submission" date="2016-01" db="EMBL/GenBank/DDBJ databases">
        <title>Whole genome sequencing of Bhargavaea cecembensis T14.</title>
        <authorList>
            <person name="Hong K.W."/>
        </authorList>
    </citation>
    <scope>NUCLEOTIDE SEQUENCE [LARGE SCALE GENOMIC DNA]</scope>
    <source>
        <strain evidence="2">M19</strain>
    </source>
</reference>
<name>A0A0J5TG85_9BACI</name>
<dbReference type="Proteomes" id="UP000076510">
    <property type="component" value="Unassembled WGS sequence"/>
</dbReference>
<comment type="caution">
    <text evidence="1">The sequence shown here is derived from an EMBL/GenBank/DDBJ whole genome shotgun (WGS) entry which is preliminary data.</text>
</comment>